<dbReference type="Gene3D" id="3.30.429.10">
    <property type="entry name" value="Macrophage Migration Inhibitory Factor"/>
    <property type="match status" value="1"/>
</dbReference>
<feature type="region of interest" description="Disordered" evidence="2">
    <location>
        <begin position="113"/>
        <end position="137"/>
    </location>
</feature>
<feature type="compositionally biased region" description="Basic and acidic residues" evidence="2">
    <location>
        <begin position="121"/>
        <end position="137"/>
    </location>
</feature>
<evidence type="ECO:0000256" key="2">
    <source>
        <dbReference type="SAM" id="MobiDB-lite"/>
    </source>
</evidence>
<sequence>MPHLRFDLSVAVTDDERASFAEWVAETYAEVMDTGTDHVGVAVVESDPQLGGAGEDDPVALVNADVRVGRTVDQRHALARRLTTELGDRFGIPERTVYVVVTEHEGADFVLGGEPLDAWEPAERDGSSVGRDGDAGS</sequence>
<dbReference type="Pfam" id="PF01361">
    <property type="entry name" value="Tautomerase"/>
    <property type="match status" value="1"/>
</dbReference>
<dbReference type="Proteomes" id="UP001589595">
    <property type="component" value="Unassembled WGS sequence"/>
</dbReference>
<dbReference type="SUPFAM" id="SSF55331">
    <property type="entry name" value="Tautomerase/MIF"/>
    <property type="match status" value="1"/>
</dbReference>
<dbReference type="GO" id="GO:0016853">
    <property type="term" value="F:isomerase activity"/>
    <property type="evidence" value="ECO:0007669"/>
    <property type="project" value="UniProtKB-KW"/>
</dbReference>
<dbReference type="EMBL" id="JBHMAJ010000003">
    <property type="protein sequence ID" value="MFB9823482.1"/>
    <property type="molecule type" value="Genomic_DNA"/>
</dbReference>
<reference evidence="4" key="1">
    <citation type="submission" date="2024-09" db="EMBL/GenBank/DDBJ databases">
        <authorList>
            <person name="Sun Q."/>
        </authorList>
    </citation>
    <scope>NUCLEOTIDE SEQUENCE [LARGE SCALE GENOMIC DNA]</scope>
    <source>
        <strain evidence="4">JCM 31273</strain>
    </source>
</reference>
<evidence type="ECO:0000313" key="5">
    <source>
        <dbReference type="Proteomes" id="UP001589595"/>
    </source>
</evidence>
<dbReference type="InterPro" id="IPR014347">
    <property type="entry name" value="Tautomerase/MIF_sf"/>
</dbReference>
<organism evidence="4 5">
    <name type="scientific">Halobaculum roseum</name>
    <dbReference type="NCBI Taxonomy" id="2175149"/>
    <lineage>
        <taxon>Archaea</taxon>
        <taxon>Methanobacteriati</taxon>
        <taxon>Methanobacteriota</taxon>
        <taxon>Stenosarchaea group</taxon>
        <taxon>Halobacteria</taxon>
        <taxon>Halobacteriales</taxon>
        <taxon>Haloferacaceae</taxon>
        <taxon>Halobaculum</taxon>
    </lineage>
</organism>
<protein>
    <submittedName>
        <fullName evidence="4">4-oxalocrotonate tautomerase family protein</fullName>
    </submittedName>
</protein>
<feature type="domain" description="4-oxalocrotonate tautomerase-like" evidence="3">
    <location>
        <begin position="61"/>
        <end position="116"/>
    </location>
</feature>
<proteinExistence type="predicted"/>
<comment type="caution">
    <text evidence="4">The sequence shown here is derived from an EMBL/GenBank/DDBJ whole genome shotgun (WGS) entry which is preliminary data.</text>
</comment>
<evidence type="ECO:0000259" key="3">
    <source>
        <dbReference type="Pfam" id="PF01361"/>
    </source>
</evidence>
<name>A0ABD5MJ13_9EURY</name>
<keyword evidence="1" id="KW-0413">Isomerase</keyword>
<dbReference type="AlphaFoldDB" id="A0ABD5MJ13"/>
<dbReference type="GeneID" id="67209749"/>
<accession>A0ABD5MJ13</accession>
<gene>
    <name evidence="4" type="ORF">ACFFOL_04695</name>
</gene>
<dbReference type="RefSeq" id="WP_222922461.1">
    <property type="nucleotide sequence ID" value="NZ_CP082286.1"/>
</dbReference>
<keyword evidence="5" id="KW-1185">Reference proteome</keyword>
<evidence type="ECO:0000313" key="4">
    <source>
        <dbReference type="EMBL" id="MFB9823482.1"/>
    </source>
</evidence>
<evidence type="ECO:0000256" key="1">
    <source>
        <dbReference type="ARBA" id="ARBA00023235"/>
    </source>
</evidence>
<dbReference type="InterPro" id="IPR004370">
    <property type="entry name" value="4-OT-like_dom"/>
</dbReference>